<feature type="compositionally biased region" description="Acidic residues" evidence="1">
    <location>
        <begin position="595"/>
        <end position="641"/>
    </location>
</feature>
<feature type="compositionally biased region" description="Acidic residues" evidence="1">
    <location>
        <begin position="702"/>
        <end position="711"/>
    </location>
</feature>
<proteinExistence type="predicted"/>
<feature type="compositionally biased region" description="Polar residues" evidence="1">
    <location>
        <begin position="226"/>
        <end position="240"/>
    </location>
</feature>
<feature type="compositionally biased region" description="Basic and acidic residues" evidence="1">
    <location>
        <begin position="1032"/>
        <end position="1045"/>
    </location>
</feature>
<evidence type="ECO:0000313" key="4">
    <source>
        <dbReference type="Proteomes" id="UP000077002"/>
    </source>
</evidence>
<feature type="region of interest" description="Disordered" evidence="1">
    <location>
        <begin position="214"/>
        <end position="240"/>
    </location>
</feature>
<feature type="region of interest" description="Disordered" evidence="1">
    <location>
        <begin position="702"/>
        <end position="786"/>
    </location>
</feature>
<organism evidence="3 4">
    <name type="scientific">Fonsecaea monophora</name>
    <dbReference type="NCBI Taxonomy" id="254056"/>
    <lineage>
        <taxon>Eukaryota</taxon>
        <taxon>Fungi</taxon>
        <taxon>Dikarya</taxon>
        <taxon>Ascomycota</taxon>
        <taxon>Pezizomycotina</taxon>
        <taxon>Eurotiomycetes</taxon>
        <taxon>Chaetothyriomycetidae</taxon>
        <taxon>Chaetothyriales</taxon>
        <taxon>Herpotrichiellaceae</taxon>
        <taxon>Fonsecaea</taxon>
    </lineage>
</organism>
<feature type="compositionally biased region" description="Basic and acidic residues" evidence="1">
    <location>
        <begin position="863"/>
        <end position="886"/>
    </location>
</feature>
<dbReference type="GeneID" id="34601002"/>
<dbReference type="Proteomes" id="UP000077002">
    <property type="component" value="Unassembled WGS sequence"/>
</dbReference>
<keyword evidence="4" id="KW-1185">Reference proteome</keyword>
<sequence>MPDQPLISRHKATATANLGSVPSEILQQIFYFSTTPTFFQLIHVNLRFFSLASQSREVILYHLRHVPGLKLGLENRSIPTSELFLIFRQRATSHLYGVNFTADCRSWDLPKHTLGTIDARASCLGVESEWGNNVCLVVKNSLRLRLNWHNELPGESLESPYADGSAKIIQAVQKSHYISVLYAWTPPKEDPANDTSHYEPTTVKSSVKETLDSLTAKHRCPRSDRTPSLQERNHPKVSSSSSRVHYHLLHYDMFRSDRPVFFPIPTHKSINDNVLVPVHLAVNNRLQCAILWDLPDTLTPTSDATVCFYTADRLPRHEPGDYSVWVLYPYDRLSPIYPSRSGERVVGLTRETADDDADGSGITYTVTSVREKFNRSGRHDSGQDLRLLHFPLRPRAIAFFKDGRRLSLYAPGSTVPFTTLLANESVRSRVYSPSVTPVLSPPPDDAFKMLRKRVRRATHTAIDGNHFSLGLPFFSTHETTTFPPPTTTADSDLVAPPDVECISHVLCVGTAKLPTVHIHTCGGLVTETGPQVLTIVQIRERVLYDLCSHSRFNDDLPALPRPPRPSRRRRHSNVVHVQPHDNPHPDVVMVSDGNGVEEDDDDNDDDNDDDDDNDNNDDTDNNSEADADEPDLDTDADDTDADTLHGTDLRVAARLWGWAPQRTTLTGLDTISISPRGERIAVAQWDRVLVYALNPRALCEEAWDEDSDSDDAGSTGTSSSESSSESEHEDNDANVLNTAENVAGGDHNPNPQGDDNNHNDEPIPASSAPTIPPKAPGSVASSTSTSLSLADLVSFYPRVKSRWPLERTIELRPLVLKMDGGAVVRKMCWSLGKPHRVDEEPASDVGDVYATGQDTQGLANETRGVEKEKEKEKEKDKDKEKGKENDNENVTSNNTASLTPQQEIAEGERSENSGTSVAIGSFRPHDRPQPSGLPQYHDQSSPISDLQTPTCSEITSTQIQEAMIAVSYEIPPAPFSQSKLIGQIKHIARPPDYPSITSTIVLESPEPKAAGSAEVDQAKGKEIEVTEASAGGRRDEPPPKTDQERGASTAPELPHTRKSEPRRRRSPRRRVAENELIVLTDRGLQVWDLSVWGRGRRVYCELPDDILH</sequence>
<evidence type="ECO:0000256" key="1">
    <source>
        <dbReference type="SAM" id="MobiDB-lite"/>
    </source>
</evidence>
<dbReference type="RefSeq" id="XP_022511917.1">
    <property type="nucleotide sequence ID" value="XM_022655805.1"/>
</dbReference>
<dbReference type="PROSITE" id="PS50181">
    <property type="entry name" value="FBOX"/>
    <property type="match status" value="1"/>
</dbReference>
<comment type="caution">
    <text evidence="3">The sequence shown here is derived from an EMBL/GenBank/DDBJ whole genome shotgun (WGS) entry which is preliminary data.</text>
</comment>
<dbReference type="OrthoDB" id="6058203at2759"/>
<evidence type="ECO:0000259" key="2">
    <source>
        <dbReference type="PROSITE" id="PS50181"/>
    </source>
</evidence>
<dbReference type="AlphaFoldDB" id="A0A177F6X3"/>
<evidence type="ECO:0000313" key="3">
    <source>
        <dbReference type="EMBL" id="OAG39965.1"/>
    </source>
</evidence>
<reference evidence="3 4" key="1">
    <citation type="submission" date="2016-03" db="EMBL/GenBank/DDBJ databases">
        <title>Draft genome sequence of the Fonsecaea monophora CBS 269.37.</title>
        <authorList>
            <person name="Bombassaro A."/>
            <person name="Vinicius W.A."/>
            <person name="De Hoog S."/>
            <person name="Sun J."/>
            <person name="Souza E.M."/>
            <person name="Raittz R.T."/>
            <person name="Costa F."/>
            <person name="Leao A.C."/>
            <person name="Tadra-Sfeir M.Z."/>
            <person name="Baura V."/>
            <person name="Balsanelli E."/>
            <person name="Pedrosa F.O."/>
            <person name="Moreno L.F."/>
            <person name="Steffens M.B."/>
            <person name="Xi L."/>
            <person name="Bocca A.L."/>
            <person name="Felipe M.S."/>
            <person name="Teixeira M."/>
            <person name="Telles Filho F.Q."/>
            <person name="Azevedo C.M."/>
            <person name="Gomes R."/>
            <person name="Vicente V.A."/>
        </authorList>
    </citation>
    <scope>NUCLEOTIDE SEQUENCE [LARGE SCALE GENOMIC DNA]</scope>
    <source>
        <strain evidence="3 4">CBS 269.37</strain>
    </source>
</reference>
<protein>
    <recommendedName>
        <fullName evidence="2">F-box domain-containing protein</fullName>
    </recommendedName>
</protein>
<dbReference type="EMBL" id="LVKK01000038">
    <property type="protein sequence ID" value="OAG39965.1"/>
    <property type="molecule type" value="Genomic_DNA"/>
</dbReference>
<feature type="compositionally biased region" description="Low complexity" evidence="1">
    <location>
        <begin position="776"/>
        <end position="786"/>
    </location>
</feature>
<feature type="compositionally biased region" description="Low complexity" evidence="1">
    <location>
        <begin position="712"/>
        <end position="723"/>
    </location>
</feature>
<gene>
    <name evidence="3" type="ORF">AYO21_05838</name>
</gene>
<feature type="compositionally biased region" description="Polar residues" evidence="1">
    <location>
        <begin position="937"/>
        <end position="950"/>
    </location>
</feature>
<name>A0A177F6X3_9EURO</name>
<feature type="compositionally biased region" description="Basic residues" evidence="1">
    <location>
        <begin position="564"/>
        <end position="573"/>
    </location>
</feature>
<feature type="compositionally biased region" description="Basic residues" evidence="1">
    <location>
        <begin position="1060"/>
        <end position="1069"/>
    </location>
</feature>
<feature type="compositionally biased region" description="Polar residues" evidence="1">
    <location>
        <begin position="890"/>
        <end position="902"/>
    </location>
</feature>
<accession>A0A177F6X3</accession>
<dbReference type="InterPro" id="IPR001810">
    <property type="entry name" value="F-box_dom"/>
</dbReference>
<feature type="region of interest" description="Disordered" evidence="1">
    <location>
        <begin position="1007"/>
        <end position="1069"/>
    </location>
</feature>
<feature type="region of interest" description="Disordered" evidence="1">
    <location>
        <begin position="553"/>
        <end position="642"/>
    </location>
</feature>
<feature type="domain" description="F-box" evidence="2">
    <location>
        <begin position="15"/>
        <end position="63"/>
    </location>
</feature>
<feature type="region of interest" description="Disordered" evidence="1">
    <location>
        <begin position="835"/>
        <end position="950"/>
    </location>
</feature>